<reference evidence="2 3" key="1">
    <citation type="journal article" date="2015" name="Int. J. Syst. Evol. Microbiol.">
        <title>Tumebacillus algifaecis sp. nov., isolated from decomposing algal scum.</title>
        <authorList>
            <person name="Wu Y.F."/>
            <person name="Zhang B."/>
            <person name="Xing P."/>
            <person name="Wu Q.L."/>
            <person name="Liu S.J."/>
        </authorList>
    </citation>
    <scope>NUCLEOTIDE SEQUENCE [LARGE SCALE GENOMIC DNA]</scope>
    <source>
        <strain evidence="2 3">THMBR28</strain>
    </source>
</reference>
<dbReference type="InterPro" id="IPR050789">
    <property type="entry name" value="Diverse_Enzym_Activities"/>
</dbReference>
<evidence type="ECO:0000313" key="2">
    <source>
        <dbReference type="EMBL" id="ASS76482.1"/>
    </source>
</evidence>
<gene>
    <name evidence="2" type="ORF">CIG75_16965</name>
</gene>
<dbReference type="EMBL" id="CP022657">
    <property type="protein sequence ID" value="ASS76482.1"/>
    <property type="molecule type" value="Genomic_DNA"/>
</dbReference>
<dbReference type="Proteomes" id="UP000214688">
    <property type="component" value="Chromosome"/>
</dbReference>
<name>A0A223D4H4_9BACL</name>
<accession>A0A223D4H4</accession>
<dbReference type="Gene3D" id="3.40.710.10">
    <property type="entry name" value="DD-peptidase/beta-lactamase superfamily"/>
    <property type="match status" value="1"/>
</dbReference>
<dbReference type="PANTHER" id="PTHR43283:SF7">
    <property type="entry name" value="BETA-LACTAMASE-RELATED DOMAIN-CONTAINING PROTEIN"/>
    <property type="match status" value="1"/>
</dbReference>
<feature type="domain" description="Beta-lactamase-related" evidence="1">
    <location>
        <begin position="16"/>
        <end position="321"/>
    </location>
</feature>
<keyword evidence="3" id="KW-1185">Reference proteome</keyword>
<dbReference type="Pfam" id="PF00144">
    <property type="entry name" value="Beta-lactamase"/>
    <property type="match status" value="1"/>
</dbReference>
<dbReference type="InterPro" id="IPR001466">
    <property type="entry name" value="Beta-lactam-related"/>
</dbReference>
<dbReference type="OrthoDB" id="846150at2"/>
<evidence type="ECO:0000313" key="3">
    <source>
        <dbReference type="Proteomes" id="UP000214688"/>
    </source>
</evidence>
<sequence>MQLETKQNGRFEKLAAYVEQINHLNGGSGSALLVIQRDEIVMERYAGFHSHAAGARKVTASSQFNVASARKSYIGLAAAWAIYAGKLGGLDDLVLDYLPEYDDDLLQGTTIRHLVTHTHGLHADADGKLYREFAPGSSWAYRGVNVVMMTEIIRRATGKTVAEILQDTVFGPLGFTETGWRTEATEQLVSVILDRPEETELVLGTDGSGDGMQRNLFVSAREFAMWGYLHLTRGRVNGRQVVPAELVRLATEVQSPELSDPDLPSIGCFWYVQDRQALRSEIGSTVPKGSYQILGVTGPALLVVPEEELVVVRMCNKRYNYSGPDGDYLHYLREFGDCVMRCVR</sequence>
<organism evidence="2 3">
    <name type="scientific">Tumebacillus algifaecis</name>
    <dbReference type="NCBI Taxonomy" id="1214604"/>
    <lineage>
        <taxon>Bacteria</taxon>
        <taxon>Bacillati</taxon>
        <taxon>Bacillota</taxon>
        <taxon>Bacilli</taxon>
        <taxon>Bacillales</taxon>
        <taxon>Alicyclobacillaceae</taxon>
        <taxon>Tumebacillus</taxon>
    </lineage>
</organism>
<dbReference type="RefSeq" id="WP_094237715.1">
    <property type="nucleotide sequence ID" value="NZ_CP022657.1"/>
</dbReference>
<dbReference type="AlphaFoldDB" id="A0A223D4H4"/>
<protein>
    <submittedName>
        <fullName evidence="2">Penicillin-binding protein</fullName>
    </submittedName>
</protein>
<dbReference type="KEGG" id="tab:CIG75_16965"/>
<evidence type="ECO:0000259" key="1">
    <source>
        <dbReference type="Pfam" id="PF00144"/>
    </source>
</evidence>
<dbReference type="SUPFAM" id="SSF56601">
    <property type="entry name" value="beta-lactamase/transpeptidase-like"/>
    <property type="match status" value="1"/>
</dbReference>
<dbReference type="InterPro" id="IPR012338">
    <property type="entry name" value="Beta-lactam/transpept-like"/>
</dbReference>
<dbReference type="PANTHER" id="PTHR43283">
    <property type="entry name" value="BETA-LACTAMASE-RELATED"/>
    <property type="match status" value="1"/>
</dbReference>
<proteinExistence type="predicted"/>